<proteinExistence type="predicted"/>
<dbReference type="EMBL" id="BARU01006281">
    <property type="protein sequence ID" value="GAH46529.1"/>
    <property type="molecule type" value="Genomic_DNA"/>
</dbReference>
<accession>X1GY56</accession>
<reference evidence="2" key="1">
    <citation type="journal article" date="2014" name="Front. Microbiol.">
        <title>High frequency of phylogenetically diverse reductive dehalogenase-homologous genes in deep subseafloor sedimentary metagenomes.</title>
        <authorList>
            <person name="Kawai M."/>
            <person name="Futagami T."/>
            <person name="Toyoda A."/>
            <person name="Takaki Y."/>
            <person name="Nishi S."/>
            <person name="Hori S."/>
            <person name="Arai W."/>
            <person name="Tsubouchi T."/>
            <person name="Morono Y."/>
            <person name="Uchiyama I."/>
            <person name="Ito T."/>
            <person name="Fujiyama A."/>
            <person name="Inagaki F."/>
            <person name="Takami H."/>
        </authorList>
    </citation>
    <scope>NUCLEOTIDE SEQUENCE</scope>
    <source>
        <strain evidence="2">Expedition CK06-06</strain>
    </source>
</reference>
<evidence type="ECO:0000313" key="2">
    <source>
        <dbReference type="EMBL" id="GAH46529.1"/>
    </source>
</evidence>
<organism evidence="2">
    <name type="scientific">marine sediment metagenome</name>
    <dbReference type="NCBI Taxonomy" id="412755"/>
    <lineage>
        <taxon>unclassified sequences</taxon>
        <taxon>metagenomes</taxon>
        <taxon>ecological metagenomes</taxon>
    </lineage>
</organism>
<evidence type="ECO:0000256" key="1">
    <source>
        <dbReference type="SAM" id="MobiDB-lite"/>
    </source>
</evidence>
<feature type="region of interest" description="Disordered" evidence="1">
    <location>
        <begin position="119"/>
        <end position="149"/>
    </location>
</feature>
<sequence>MPDYEGPREAPRSHLSRNELSGEIQRYLSVETRCEVLTAGVTHHEGRSEIYGAGLSRDEFPGEIRGPGLSDDELRCELLETIPPDDEFPGEILGVRVSNDKFRKEVPRDLAVETGCKILTPSLPDDEPGAEASASCQPDDERSGEILGI</sequence>
<feature type="compositionally biased region" description="Basic and acidic residues" evidence="1">
    <location>
        <begin position="139"/>
        <end position="149"/>
    </location>
</feature>
<comment type="caution">
    <text evidence="2">The sequence shown here is derived from an EMBL/GenBank/DDBJ whole genome shotgun (WGS) entry which is preliminary data.</text>
</comment>
<name>X1GY56_9ZZZZ</name>
<dbReference type="AlphaFoldDB" id="X1GY56"/>
<gene>
    <name evidence="2" type="ORF">S03H2_12339</name>
</gene>
<protein>
    <submittedName>
        <fullName evidence="2">Uncharacterized protein</fullName>
    </submittedName>
</protein>